<sequence length="87" mass="10057">MSNWVFLDMGSVEELDAAAREIYRVMKPMGLFVMLMNNEEYIGKRTSTYQNGEPGKTYNPCDEIIVTYFKNGNESIETCIKSFIIRI</sequence>
<accession>A0A7G9ZCA1</accession>
<dbReference type="SUPFAM" id="SSF53335">
    <property type="entry name" value="S-adenosyl-L-methionine-dependent methyltransferases"/>
    <property type="match status" value="1"/>
</dbReference>
<proteinExistence type="predicted"/>
<evidence type="ECO:0000313" key="1">
    <source>
        <dbReference type="EMBL" id="QNO57885.1"/>
    </source>
</evidence>
<protein>
    <submittedName>
        <fullName evidence="1">Uncharacterized protein</fullName>
    </submittedName>
</protein>
<dbReference type="InterPro" id="IPR029063">
    <property type="entry name" value="SAM-dependent_MTases_sf"/>
</dbReference>
<reference evidence="1" key="1">
    <citation type="submission" date="2020-06" db="EMBL/GenBank/DDBJ databases">
        <title>Unique genomic features of the anaerobic methanotrophic archaea.</title>
        <authorList>
            <person name="Chadwick G.L."/>
            <person name="Skennerton C.T."/>
            <person name="Laso-Perez R."/>
            <person name="Leu A.O."/>
            <person name="Speth D.R."/>
            <person name="Yu H."/>
            <person name="Morgan-Lang C."/>
            <person name="Hatzenpichler R."/>
            <person name="Goudeau D."/>
            <person name="Malmstrom R."/>
            <person name="Brazelton W.J."/>
            <person name="Woyke T."/>
            <person name="Hallam S.J."/>
            <person name="Tyson G.W."/>
            <person name="Wegener G."/>
            <person name="Boetius A."/>
            <person name="Orphan V."/>
        </authorList>
    </citation>
    <scope>NUCLEOTIDE SEQUENCE</scope>
</reference>
<dbReference type="EMBL" id="MT631705">
    <property type="protein sequence ID" value="QNO57885.1"/>
    <property type="molecule type" value="Genomic_DNA"/>
</dbReference>
<dbReference type="Gene3D" id="3.40.50.150">
    <property type="entry name" value="Vaccinia Virus protein VP39"/>
    <property type="match status" value="1"/>
</dbReference>
<dbReference type="AlphaFoldDB" id="A0A7G9ZCA1"/>
<organism evidence="1">
    <name type="scientific">Candidatus Methanophaga sp. ANME-1 ERB7</name>
    <dbReference type="NCBI Taxonomy" id="2759913"/>
    <lineage>
        <taxon>Archaea</taxon>
        <taxon>Methanobacteriati</taxon>
        <taxon>Methanobacteriota</taxon>
        <taxon>Stenosarchaea group</taxon>
        <taxon>Methanomicrobia</taxon>
        <taxon>Candidatus Methanophagales</taxon>
        <taxon>Candidatus Methanophagaceae</taxon>
        <taxon>Candidatus Methanophaga</taxon>
    </lineage>
</organism>
<name>A0A7G9ZCA1_9EURY</name>
<gene>
    <name evidence="1" type="ORF">OIIBKNPK_00022</name>
</gene>